<protein>
    <submittedName>
        <fullName evidence="1">Uncharacterized protein</fullName>
    </submittedName>
</protein>
<evidence type="ECO:0000313" key="1">
    <source>
        <dbReference type="EMBL" id="CDL95450.1"/>
    </source>
</evidence>
<sequence>MGLRGSSRDLIQVRREFVSVPTIQPDAVSSHLSCLWAIQSGIRDRFGFLQGSCRLPHVKRYPGTARCPLSINSATNGWTSTGCGRPREKSVS</sequence>
<reference evidence="1" key="1">
    <citation type="submission" date="2013-03" db="EMBL/GenBank/DDBJ databases">
        <authorList>
            <person name="Aslett M."/>
        </authorList>
    </citation>
    <scope>NUCLEOTIDE SEQUENCE [LARGE SCALE GENOMIC DNA]</scope>
    <source>
        <strain evidence="1">ISE/inbred ISE</strain>
    </source>
</reference>
<reference evidence="1" key="2">
    <citation type="submission" date="2013-05" db="EMBL/GenBank/DDBJ databases">
        <title>The genome and transcriptome of Haemonchus contortus: a key model parasite for drug and vaccine discovery.</title>
        <authorList>
            <person name="Laing R."/>
            <person name="Kikuchi T."/>
            <person name="Martinelli A."/>
            <person name="Tsai I.J."/>
            <person name="Beech R.N."/>
            <person name="Redman E."/>
            <person name="Holroyd N."/>
            <person name="Bartley D.J."/>
            <person name="Beasley H."/>
            <person name="Britton C."/>
            <person name="Curran D."/>
            <person name="Devaney E."/>
            <person name="Gilabert A."/>
            <person name="Jackson F."/>
            <person name="Hunt M."/>
            <person name="Johnston S."/>
            <person name="Kryukov I."/>
            <person name="Li K."/>
            <person name="Morrison A.A."/>
            <person name="Reid A.J."/>
            <person name="Sargison N."/>
            <person name="Saunders G."/>
            <person name="Wasmuth J.D."/>
            <person name="Wolstenholme A."/>
            <person name="Berriman M."/>
            <person name="Gilleard J.S."/>
            <person name="Cotton J.A."/>
        </authorList>
    </citation>
    <scope>NUCLEOTIDE SEQUENCE [LARGE SCALE GENOMIC DNA]</scope>
    <source>
        <strain evidence="1">ISE/inbred ISE</strain>
    </source>
</reference>
<name>W6NFB8_HAECO</name>
<dbReference type="AlphaFoldDB" id="W6NFB8"/>
<comment type="caution">
    <text evidence="1">The sequence shown here is derived from an EMBL/GenBank/DDBJ whole genome shotgun (WGS) entry which is preliminary data.</text>
</comment>
<proteinExistence type="predicted"/>
<accession>W6NFB8</accession>
<gene>
    <name evidence="1" type="ORF">HCOI_02112700</name>
</gene>
<organism evidence="1">
    <name type="scientific">Haemonchus contortus</name>
    <name type="common">Barber pole worm</name>
    <dbReference type="NCBI Taxonomy" id="6289"/>
    <lineage>
        <taxon>Eukaryota</taxon>
        <taxon>Metazoa</taxon>
        <taxon>Ecdysozoa</taxon>
        <taxon>Nematoda</taxon>
        <taxon>Chromadorea</taxon>
        <taxon>Rhabditida</taxon>
        <taxon>Rhabditina</taxon>
        <taxon>Rhabditomorpha</taxon>
        <taxon>Strongyloidea</taxon>
        <taxon>Trichostrongylidae</taxon>
        <taxon>Haemonchus</taxon>
    </lineage>
</organism>
<dbReference type="EMBL" id="CAVP010059026">
    <property type="protein sequence ID" value="CDL95450.1"/>
    <property type="molecule type" value="Genomic_DNA"/>
</dbReference>